<dbReference type="eggNOG" id="ENOG5031EAK">
    <property type="taxonomic scope" value="Bacteria"/>
</dbReference>
<dbReference type="PROSITE" id="PS51257">
    <property type="entry name" value="PROKAR_LIPOPROTEIN"/>
    <property type="match status" value="1"/>
</dbReference>
<dbReference type="Proteomes" id="UP000014809">
    <property type="component" value="Chromosome"/>
</dbReference>
<reference evidence="5 6" key="1">
    <citation type="submission" date="2012-06" db="EMBL/GenBank/DDBJ databases">
        <title>Complete genome sequence of Corynebacterium terpenotabidum Y-11 (=DSM 44721).</title>
        <authorList>
            <person name="Ruckert C."/>
            <person name="Albersmeier A."/>
            <person name="Al-Dilaimi A."/>
            <person name="Szczepanowski R."/>
            <person name="Kalinowski J."/>
        </authorList>
    </citation>
    <scope>NUCLEOTIDE SEQUENCE [LARGE SCALE GENOMIC DNA]</scope>
    <source>
        <strain evidence="5 6">Y-11</strain>
    </source>
</reference>
<feature type="signal peptide" evidence="3">
    <location>
        <begin position="1"/>
        <end position="28"/>
    </location>
</feature>
<comment type="similarity">
    <text evidence="2">Belongs to the MTB12 family.</text>
</comment>
<evidence type="ECO:0000313" key="5">
    <source>
        <dbReference type="EMBL" id="AGP31961.1"/>
    </source>
</evidence>
<keyword evidence="1 3" id="KW-0732">Signal</keyword>
<organism evidence="5 6">
    <name type="scientific">Corynebacterium terpenotabidum Y-11</name>
    <dbReference type="NCBI Taxonomy" id="1200352"/>
    <lineage>
        <taxon>Bacteria</taxon>
        <taxon>Bacillati</taxon>
        <taxon>Actinomycetota</taxon>
        <taxon>Actinomycetes</taxon>
        <taxon>Mycobacteriales</taxon>
        <taxon>Corynebacteriaceae</taxon>
        <taxon>Corynebacterium</taxon>
    </lineage>
</organism>
<dbReference type="HOGENOM" id="CLU_084151_0_0_11"/>
<gene>
    <name evidence="5" type="ORF">A606_11610</name>
</gene>
<evidence type="ECO:0000313" key="6">
    <source>
        <dbReference type="Proteomes" id="UP000014809"/>
    </source>
</evidence>
<keyword evidence="6" id="KW-1185">Reference proteome</keyword>
<dbReference type="AlphaFoldDB" id="S4XHG5"/>
<sequence>MISHRRSLTRTRSLAAAVAVTAVLGVTACSSDDEGEDSATTTAAATTTTAAQTALPTVEELGATLGRITDTAVATADKLDTVDGGDQSAELIDALAGAAQSTGTVLAAVDPVTAGATAESALATVTTALPDQEPVVVENLEFVHRDGVWKISRAAVCDLVGRITPDQIPPVCTGDAAADPNAEDPAAAAAVDPAPEVAAAPVGDPAIRDALLNAGVDQATADKLAENPDATVAAAVNMGIPQATADQFRSNPQGAIDSLRAAGIDPVTAAPQLAAQL</sequence>
<feature type="chain" id="PRO_5039662212" description="Low molecular weight antigen MTB12-like C-terminal domain-containing protein" evidence="3">
    <location>
        <begin position="29"/>
        <end position="277"/>
    </location>
</feature>
<dbReference type="OrthoDB" id="4567960at2"/>
<evidence type="ECO:0000259" key="4">
    <source>
        <dbReference type="Pfam" id="PF26580"/>
    </source>
</evidence>
<evidence type="ECO:0000256" key="2">
    <source>
        <dbReference type="ARBA" id="ARBA00093774"/>
    </source>
</evidence>
<dbReference type="InterPro" id="IPR058644">
    <property type="entry name" value="Mtb12-like_C"/>
</dbReference>
<proteinExistence type="inferred from homology"/>
<dbReference type="KEGG" id="cter:A606_11610"/>
<feature type="domain" description="Low molecular weight antigen MTB12-like C-terminal" evidence="4">
    <location>
        <begin position="54"/>
        <end position="161"/>
    </location>
</feature>
<accession>S4XHG5</accession>
<dbReference type="RefSeq" id="WP_020442309.1">
    <property type="nucleotide sequence ID" value="NC_021663.1"/>
</dbReference>
<dbReference type="Pfam" id="PF26580">
    <property type="entry name" value="Mtb12_C"/>
    <property type="match status" value="1"/>
</dbReference>
<evidence type="ECO:0000256" key="3">
    <source>
        <dbReference type="SAM" id="SignalP"/>
    </source>
</evidence>
<evidence type="ECO:0000256" key="1">
    <source>
        <dbReference type="ARBA" id="ARBA00022729"/>
    </source>
</evidence>
<dbReference type="PATRIC" id="fig|1200352.3.peg.2381"/>
<name>S4XHG5_9CORY</name>
<dbReference type="STRING" id="1200352.A606_11610"/>
<dbReference type="EMBL" id="CP003696">
    <property type="protein sequence ID" value="AGP31961.1"/>
    <property type="molecule type" value="Genomic_DNA"/>
</dbReference>
<protein>
    <recommendedName>
        <fullName evidence="4">Low molecular weight antigen MTB12-like C-terminal domain-containing protein</fullName>
    </recommendedName>
</protein>